<organism evidence="3 4">
    <name type="scientific">Amniculicola lignicola CBS 123094</name>
    <dbReference type="NCBI Taxonomy" id="1392246"/>
    <lineage>
        <taxon>Eukaryota</taxon>
        <taxon>Fungi</taxon>
        <taxon>Dikarya</taxon>
        <taxon>Ascomycota</taxon>
        <taxon>Pezizomycotina</taxon>
        <taxon>Dothideomycetes</taxon>
        <taxon>Pleosporomycetidae</taxon>
        <taxon>Pleosporales</taxon>
        <taxon>Amniculicolaceae</taxon>
        <taxon>Amniculicola</taxon>
    </lineage>
</organism>
<protein>
    <submittedName>
        <fullName evidence="3">Uncharacterized protein</fullName>
    </submittedName>
</protein>
<dbReference type="Proteomes" id="UP000799779">
    <property type="component" value="Unassembled WGS sequence"/>
</dbReference>
<reference evidence="3" key="1">
    <citation type="journal article" date="2020" name="Stud. Mycol.">
        <title>101 Dothideomycetes genomes: a test case for predicting lifestyles and emergence of pathogens.</title>
        <authorList>
            <person name="Haridas S."/>
            <person name="Albert R."/>
            <person name="Binder M."/>
            <person name="Bloem J."/>
            <person name="Labutti K."/>
            <person name="Salamov A."/>
            <person name="Andreopoulos B."/>
            <person name="Baker S."/>
            <person name="Barry K."/>
            <person name="Bills G."/>
            <person name="Bluhm B."/>
            <person name="Cannon C."/>
            <person name="Castanera R."/>
            <person name="Culley D."/>
            <person name="Daum C."/>
            <person name="Ezra D."/>
            <person name="Gonzalez J."/>
            <person name="Henrissat B."/>
            <person name="Kuo A."/>
            <person name="Liang C."/>
            <person name="Lipzen A."/>
            <person name="Lutzoni F."/>
            <person name="Magnuson J."/>
            <person name="Mondo S."/>
            <person name="Nolan M."/>
            <person name="Ohm R."/>
            <person name="Pangilinan J."/>
            <person name="Park H.-J."/>
            <person name="Ramirez L."/>
            <person name="Alfaro M."/>
            <person name="Sun H."/>
            <person name="Tritt A."/>
            <person name="Yoshinaga Y."/>
            <person name="Zwiers L.-H."/>
            <person name="Turgeon B."/>
            <person name="Goodwin S."/>
            <person name="Spatafora J."/>
            <person name="Crous P."/>
            <person name="Grigoriev I."/>
        </authorList>
    </citation>
    <scope>NUCLEOTIDE SEQUENCE</scope>
    <source>
        <strain evidence="3">CBS 123094</strain>
    </source>
</reference>
<sequence length="576" mass="63240">MAFWTCVYFPFLLLIVRINCNFSSAHMIRTHMVWTSDASTTNPQGLTSFDEHCRQTFTKEILIRDYALSPATITSFKFWTSTIWLSKTQTSTLTETSTTTIKVAVGEIWIPSATYTLPEFLQSDLDSSIEIKPTYQPNAPKRQTYRDHCVLTTEKTIETPAVHEYVTVLTLTTFTTDYSTFIEFATYTMISTLIIPISRNPSLKLTAATSPMIGETSNAVPPSTSTHISSTKTSIPRSPPTELIPPRKTLLGMASQSPVAASSTLAMLSSIVAPSFKVKVENVHDFAISSPQPTLHIQSTPEPISSIPLSLLDKSLVLVCPSGEEIGPGQTMLLNGHSVTFSADSKEIYVDGVNIGVHYSVTWNQEIVGGVFEIFARVFAIIVSDKTEKEVMEILTGVQDQLNNGVPLVSVSDISVSVTTFGDSYTYGTARIAVSGLGSSVVRIENSTTVTAIATTTGNIPSPMIDFFSEGGLSRHWSGRRWVEFWLLGIGHFLFMSSSRCLILSLTYSPNTSHTIILIVLPNFSRLNSQNFPTEILPEAQVALSVLRHHNSGQHAKPGERMWLPATIIPEPEEKA</sequence>
<feature type="signal peptide" evidence="2">
    <location>
        <begin position="1"/>
        <end position="25"/>
    </location>
</feature>
<evidence type="ECO:0000256" key="1">
    <source>
        <dbReference type="SAM" id="MobiDB-lite"/>
    </source>
</evidence>
<feature type="region of interest" description="Disordered" evidence="1">
    <location>
        <begin position="215"/>
        <end position="246"/>
    </location>
</feature>
<dbReference type="EMBL" id="ML977558">
    <property type="protein sequence ID" value="KAF2007061.1"/>
    <property type="molecule type" value="Genomic_DNA"/>
</dbReference>
<feature type="compositionally biased region" description="Low complexity" evidence="1">
    <location>
        <begin position="223"/>
        <end position="235"/>
    </location>
</feature>
<keyword evidence="4" id="KW-1185">Reference proteome</keyword>
<evidence type="ECO:0000256" key="2">
    <source>
        <dbReference type="SAM" id="SignalP"/>
    </source>
</evidence>
<evidence type="ECO:0000313" key="3">
    <source>
        <dbReference type="EMBL" id="KAF2007061.1"/>
    </source>
</evidence>
<proteinExistence type="predicted"/>
<dbReference type="AlphaFoldDB" id="A0A6A5X1P2"/>
<accession>A0A6A5X1P2</accession>
<keyword evidence="2" id="KW-0732">Signal</keyword>
<evidence type="ECO:0000313" key="4">
    <source>
        <dbReference type="Proteomes" id="UP000799779"/>
    </source>
</evidence>
<gene>
    <name evidence="3" type="ORF">P154DRAFT_529443</name>
</gene>
<name>A0A6A5X1P2_9PLEO</name>
<feature type="chain" id="PRO_5025435377" evidence="2">
    <location>
        <begin position="26"/>
        <end position="576"/>
    </location>
</feature>